<dbReference type="PANTHER" id="PTHR32089">
    <property type="entry name" value="METHYL-ACCEPTING CHEMOTAXIS PROTEIN MCPB"/>
    <property type="match status" value="1"/>
</dbReference>
<evidence type="ECO:0000256" key="9">
    <source>
        <dbReference type="PROSITE-ProRule" id="PRU00284"/>
    </source>
</evidence>
<dbReference type="Pfam" id="PF00015">
    <property type="entry name" value="MCPsignal"/>
    <property type="match status" value="1"/>
</dbReference>
<evidence type="ECO:0000256" key="10">
    <source>
        <dbReference type="SAM" id="Phobius"/>
    </source>
</evidence>
<gene>
    <name evidence="13" type="ORF">bsdE14_30430</name>
</gene>
<evidence type="ECO:0000256" key="5">
    <source>
        <dbReference type="ARBA" id="ARBA00022989"/>
    </source>
</evidence>
<dbReference type="SUPFAM" id="SSF58104">
    <property type="entry name" value="Methyl-accepting chemotaxis protein (MCP) signaling domain"/>
    <property type="match status" value="1"/>
</dbReference>
<dbReference type="SMART" id="SM00283">
    <property type="entry name" value="MA"/>
    <property type="match status" value="1"/>
</dbReference>
<evidence type="ECO:0000256" key="3">
    <source>
        <dbReference type="ARBA" id="ARBA00022500"/>
    </source>
</evidence>
<name>A0ABQ5N8R3_9CLOT</name>
<reference evidence="13 14" key="1">
    <citation type="journal article" date="2024" name="Int. J. Syst. Evol. Microbiol.">
        <title>Clostridium omnivorum sp. nov., isolated from anoxic soil under the treatment of reductive soil disinfestation.</title>
        <authorList>
            <person name="Ueki A."/>
            <person name="Tonouchi A."/>
            <person name="Kaku N."/>
            <person name="Honma S."/>
            <person name="Ueki K."/>
        </authorList>
    </citation>
    <scope>NUCLEOTIDE SEQUENCE [LARGE SCALE GENOMIC DNA]</scope>
    <source>
        <strain evidence="13 14">E14</strain>
    </source>
</reference>
<keyword evidence="7 9" id="KW-0807">Transducer</keyword>
<keyword evidence="4 10" id="KW-0812">Transmembrane</keyword>
<proteinExistence type="inferred from homology"/>
<keyword evidence="2" id="KW-1003">Cell membrane</keyword>
<dbReference type="PROSITE" id="PS50111">
    <property type="entry name" value="CHEMOTAXIS_TRANSDUC_2"/>
    <property type="match status" value="1"/>
</dbReference>
<dbReference type="Gene3D" id="1.10.287.950">
    <property type="entry name" value="Methyl-accepting chemotaxis protein"/>
    <property type="match status" value="1"/>
</dbReference>
<comment type="caution">
    <text evidence="13">The sequence shown here is derived from an EMBL/GenBank/DDBJ whole genome shotgun (WGS) entry which is preliminary data.</text>
</comment>
<dbReference type="InterPro" id="IPR003660">
    <property type="entry name" value="HAMP_dom"/>
</dbReference>
<keyword evidence="14" id="KW-1185">Reference proteome</keyword>
<feature type="transmembrane region" description="Helical" evidence="10">
    <location>
        <begin position="283"/>
        <end position="305"/>
    </location>
</feature>
<dbReference type="CDD" id="cd12912">
    <property type="entry name" value="PDC2_MCP_like"/>
    <property type="match status" value="1"/>
</dbReference>
<evidence type="ECO:0000259" key="12">
    <source>
        <dbReference type="PROSITE" id="PS50885"/>
    </source>
</evidence>
<evidence type="ECO:0000256" key="1">
    <source>
        <dbReference type="ARBA" id="ARBA00004651"/>
    </source>
</evidence>
<evidence type="ECO:0000256" key="7">
    <source>
        <dbReference type="ARBA" id="ARBA00023224"/>
    </source>
</evidence>
<dbReference type="EMBL" id="BRXR01000001">
    <property type="protein sequence ID" value="GLC31633.1"/>
    <property type="molecule type" value="Genomic_DNA"/>
</dbReference>
<sequence>MLQLRSIRTKLFLSFGSLLIIICLGLGYVAYKSATSALSSNIDDSISRMAAESAEVVQNGIKVQTNTLESLAESEFVKTDKLAAEEKLELLKNEVKRSGHTKMGIADLQGNVKYTDGKSANLADRDYFKGAAAGKVEVSDPLISKVDNSIVLVYAVPIKNNNAVVGVLIAVRDGNALSDFTSDIKFGKSGTAFMVSNNGTTVANQDKNLVLKMDNTLENAKKDTELKSISELIKQMTEGKSGVGEYNYKGSNYYMGFAPVQGSRWSLAITAPKQEVMSKINELITILSFSFIFFVAISIIITIMISRSITKPIKTASDCLSIVATGDFTYEVPKGLLKMRDETGILANTISTMQKSLKALVIKVAEESSNVSRMLIDINEEVNKLTKNIEGISATSEELSAGAEETASATEEMNVTSLEIEKTVEVIASKAQEGSITVGEINSMSNEMKHYAKTSKENALEIYGKTKIDLQMAIDKSKAVNQINELSEAILEITSQTNLLALNAAIEAARAGEAGKGFSVVADEIRKLAEDSKNMVSKIQDVTAVILEAVNNLSSSSGEILEFIDKRVLYDYDSLVNTSEHFSQSSAKVNDIVTDFSATSEELFASMQNMVRSIEEISSASNDEAQGASNIAEEASNITQMSYEVINLSQSAKEKSDSLVKIVSMFKI</sequence>
<dbReference type="PANTHER" id="PTHR32089:SF112">
    <property type="entry name" value="LYSOZYME-LIKE PROTEIN-RELATED"/>
    <property type="match status" value="1"/>
</dbReference>
<dbReference type="InterPro" id="IPR004089">
    <property type="entry name" value="MCPsignal_dom"/>
</dbReference>
<keyword evidence="3" id="KW-0145">Chemotaxis</keyword>
<evidence type="ECO:0000313" key="13">
    <source>
        <dbReference type="EMBL" id="GLC31633.1"/>
    </source>
</evidence>
<comment type="similarity">
    <text evidence="8">Belongs to the methyl-accepting chemotaxis (MCP) protein family.</text>
</comment>
<dbReference type="Pfam" id="PF02743">
    <property type="entry name" value="dCache_1"/>
    <property type="match status" value="1"/>
</dbReference>
<dbReference type="SUPFAM" id="SSF103190">
    <property type="entry name" value="Sensory domain-like"/>
    <property type="match status" value="1"/>
</dbReference>
<dbReference type="RefSeq" id="WP_264850964.1">
    <property type="nucleotide sequence ID" value="NZ_BRXR01000001.1"/>
</dbReference>
<comment type="subcellular location">
    <subcellularLocation>
        <location evidence="1">Cell membrane</location>
        <topology evidence="1">Multi-pass membrane protein</topology>
    </subcellularLocation>
</comment>
<dbReference type="CDD" id="cd12914">
    <property type="entry name" value="PDC1_DGC_like"/>
    <property type="match status" value="1"/>
</dbReference>
<feature type="domain" description="HAMP" evidence="12">
    <location>
        <begin position="307"/>
        <end position="362"/>
    </location>
</feature>
<evidence type="ECO:0000256" key="2">
    <source>
        <dbReference type="ARBA" id="ARBA00022475"/>
    </source>
</evidence>
<evidence type="ECO:0000256" key="8">
    <source>
        <dbReference type="ARBA" id="ARBA00029447"/>
    </source>
</evidence>
<protein>
    <submittedName>
        <fullName evidence="13">Methyl-accepting chemotaxis protein</fullName>
    </submittedName>
</protein>
<evidence type="ECO:0000256" key="4">
    <source>
        <dbReference type="ARBA" id="ARBA00022692"/>
    </source>
</evidence>
<dbReference type="Gene3D" id="3.30.450.20">
    <property type="entry name" value="PAS domain"/>
    <property type="match status" value="1"/>
</dbReference>
<evidence type="ECO:0000313" key="14">
    <source>
        <dbReference type="Proteomes" id="UP001208567"/>
    </source>
</evidence>
<organism evidence="13 14">
    <name type="scientific">Clostridium omnivorum</name>
    <dbReference type="NCBI Taxonomy" id="1604902"/>
    <lineage>
        <taxon>Bacteria</taxon>
        <taxon>Bacillati</taxon>
        <taxon>Bacillota</taxon>
        <taxon>Clostridia</taxon>
        <taxon>Eubacteriales</taxon>
        <taxon>Clostridiaceae</taxon>
        <taxon>Clostridium</taxon>
    </lineage>
</organism>
<evidence type="ECO:0000256" key="6">
    <source>
        <dbReference type="ARBA" id="ARBA00023136"/>
    </source>
</evidence>
<keyword evidence="5 10" id="KW-1133">Transmembrane helix</keyword>
<dbReference type="InterPro" id="IPR029151">
    <property type="entry name" value="Sensor-like_sf"/>
</dbReference>
<dbReference type="PROSITE" id="PS50885">
    <property type="entry name" value="HAMP"/>
    <property type="match status" value="1"/>
</dbReference>
<dbReference type="CDD" id="cd06225">
    <property type="entry name" value="HAMP"/>
    <property type="match status" value="1"/>
</dbReference>
<dbReference type="InterPro" id="IPR033479">
    <property type="entry name" value="dCache_1"/>
</dbReference>
<feature type="domain" description="Methyl-accepting transducer" evidence="11">
    <location>
        <begin position="381"/>
        <end position="639"/>
    </location>
</feature>
<feature type="transmembrane region" description="Helical" evidence="10">
    <location>
        <begin position="12"/>
        <end position="31"/>
    </location>
</feature>
<keyword evidence="6 10" id="KW-0472">Membrane</keyword>
<evidence type="ECO:0000259" key="11">
    <source>
        <dbReference type="PROSITE" id="PS50111"/>
    </source>
</evidence>
<dbReference type="Proteomes" id="UP001208567">
    <property type="component" value="Unassembled WGS sequence"/>
</dbReference>
<accession>A0ABQ5N8R3</accession>